<keyword evidence="1" id="KW-1133">Transmembrane helix</keyword>
<keyword evidence="1" id="KW-0472">Membrane</keyword>
<proteinExistence type="predicted"/>
<gene>
    <name evidence="2" type="ORF">SAMN05216593_11888</name>
</gene>
<dbReference type="AlphaFoldDB" id="A0A1M7Q672"/>
<keyword evidence="1" id="KW-0812">Transmembrane</keyword>
<sequence length="106" mass="11375">MKISDGFDARRLRPKGPRNWRTRIGTAIASVLLVSGMLLALAGASSLIMHPQALAELNANPAGAAVVAVIGLLVLLLGVWLWRRCRRGPGRSNGLSMSAHLMKKHD</sequence>
<reference evidence="2 3" key="1">
    <citation type="submission" date="2016-11" db="EMBL/GenBank/DDBJ databases">
        <authorList>
            <person name="Jaros S."/>
            <person name="Januszkiewicz K."/>
            <person name="Wedrychowicz H."/>
        </authorList>
    </citation>
    <scope>NUCLEOTIDE SEQUENCE [LARGE SCALE GENOMIC DNA]</scope>
    <source>
        <strain evidence="2 3">LMG 26898</strain>
    </source>
</reference>
<dbReference type="STRING" id="1190415.SAMN05216593_11888"/>
<organism evidence="2 3">
    <name type="scientific">Pseudomonas asturiensis</name>
    <dbReference type="NCBI Taxonomy" id="1190415"/>
    <lineage>
        <taxon>Bacteria</taxon>
        <taxon>Pseudomonadati</taxon>
        <taxon>Pseudomonadota</taxon>
        <taxon>Gammaproteobacteria</taxon>
        <taxon>Pseudomonadales</taxon>
        <taxon>Pseudomonadaceae</taxon>
        <taxon>Pseudomonas</taxon>
    </lineage>
</organism>
<feature type="transmembrane region" description="Helical" evidence="1">
    <location>
        <begin position="20"/>
        <end position="42"/>
    </location>
</feature>
<accession>A0A1M7Q672</accession>
<protein>
    <recommendedName>
        <fullName evidence="4">LPXTG-motif cell wall anchor domain-containing protein</fullName>
    </recommendedName>
</protein>
<evidence type="ECO:0000313" key="2">
    <source>
        <dbReference type="EMBL" id="SHN25862.1"/>
    </source>
</evidence>
<dbReference type="Proteomes" id="UP000183983">
    <property type="component" value="Unassembled WGS sequence"/>
</dbReference>
<evidence type="ECO:0008006" key="4">
    <source>
        <dbReference type="Google" id="ProtNLM"/>
    </source>
</evidence>
<evidence type="ECO:0000313" key="3">
    <source>
        <dbReference type="Proteomes" id="UP000183983"/>
    </source>
</evidence>
<evidence type="ECO:0000256" key="1">
    <source>
        <dbReference type="SAM" id="Phobius"/>
    </source>
</evidence>
<name>A0A1M7Q672_9PSED</name>
<dbReference type="EMBL" id="FRDA01000018">
    <property type="protein sequence ID" value="SHN25862.1"/>
    <property type="molecule type" value="Genomic_DNA"/>
</dbReference>
<dbReference type="RefSeq" id="WP_073171595.1">
    <property type="nucleotide sequence ID" value="NZ_FRDA01000018.1"/>
</dbReference>
<feature type="transmembrane region" description="Helical" evidence="1">
    <location>
        <begin position="62"/>
        <end position="82"/>
    </location>
</feature>